<dbReference type="RefSeq" id="WP_167193356.1">
    <property type="nucleotide sequence ID" value="NZ_JAAORB010000003.1"/>
</dbReference>
<dbReference type="SFLD" id="SFLDG01067">
    <property type="entry name" value="SPASM/twitch_domain_containing"/>
    <property type="match status" value="1"/>
</dbReference>
<evidence type="ECO:0000256" key="3">
    <source>
        <dbReference type="ARBA" id="ARBA00022723"/>
    </source>
</evidence>
<dbReference type="PANTHER" id="PTHR11228:SF7">
    <property type="entry name" value="PQQA PEPTIDE CYCLASE"/>
    <property type="match status" value="1"/>
</dbReference>
<dbReference type="PANTHER" id="PTHR11228">
    <property type="entry name" value="RADICAL SAM DOMAIN PROTEIN"/>
    <property type="match status" value="1"/>
</dbReference>
<comment type="caution">
    <text evidence="8">The sequence shown here is derived from an EMBL/GenBank/DDBJ whole genome shotgun (WGS) entry which is preliminary data.</text>
</comment>
<keyword evidence="5" id="KW-0411">Iron-sulfur</keyword>
<feature type="domain" description="Radical SAM core" evidence="7">
    <location>
        <begin position="40"/>
        <end position="185"/>
    </location>
</feature>
<keyword evidence="4" id="KW-0408">Iron</keyword>
<evidence type="ECO:0000256" key="6">
    <source>
        <dbReference type="SAM" id="MobiDB-lite"/>
    </source>
</evidence>
<evidence type="ECO:0000313" key="9">
    <source>
        <dbReference type="Proteomes" id="UP000639775"/>
    </source>
</evidence>
<name>A0A967EK10_9RHOB</name>
<dbReference type="InterPro" id="IPR007197">
    <property type="entry name" value="rSAM"/>
</dbReference>
<dbReference type="Pfam" id="PF04055">
    <property type="entry name" value="Radical_SAM"/>
    <property type="match status" value="1"/>
</dbReference>
<evidence type="ECO:0000313" key="8">
    <source>
        <dbReference type="EMBL" id="NHQ73489.1"/>
    </source>
</evidence>
<dbReference type="GO" id="GO:0003824">
    <property type="term" value="F:catalytic activity"/>
    <property type="evidence" value="ECO:0007669"/>
    <property type="project" value="InterPro"/>
</dbReference>
<dbReference type="EMBL" id="JAAORB010000003">
    <property type="protein sequence ID" value="NHQ73489.1"/>
    <property type="molecule type" value="Genomic_DNA"/>
</dbReference>
<sequence length="317" mass="35443">MKDANLHETTAEKFADPTTTADGQPRATVALSHPETLWFNTGTLCNITCANCYIESSPTNDRLVYITEDEVRDYLDQIKERNWPITEIGFTGGEPFMNPHMIGMARAALERGYQVLILTNAMRPMMRKTMQQGLLDLTAQWRDRLTLRISVDHWSQDLHDQERGKGAFEKTLQGMSWLRDNRIKMSVAGRTVWGETDAASRDGYARLYAQHGFEIDAHDPAQTVLFPEMDASVEVPEITTACWSILGKSPDDVMCASSRMVVKRRGADRPAVLACTLLPYSPEFELGNTLEQAERDVALNHPHCAKFCVLGGASCSA</sequence>
<feature type="compositionally biased region" description="Basic and acidic residues" evidence="6">
    <location>
        <begin position="1"/>
        <end position="15"/>
    </location>
</feature>
<dbReference type="GO" id="GO:0046872">
    <property type="term" value="F:metal ion binding"/>
    <property type="evidence" value="ECO:0007669"/>
    <property type="project" value="UniProtKB-KW"/>
</dbReference>
<evidence type="ECO:0000256" key="4">
    <source>
        <dbReference type="ARBA" id="ARBA00023004"/>
    </source>
</evidence>
<evidence type="ECO:0000256" key="1">
    <source>
        <dbReference type="ARBA" id="ARBA00001966"/>
    </source>
</evidence>
<keyword evidence="3" id="KW-0479">Metal-binding</keyword>
<dbReference type="InterPro" id="IPR058240">
    <property type="entry name" value="rSAM_sf"/>
</dbReference>
<dbReference type="GO" id="GO:0051536">
    <property type="term" value="F:iron-sulfur cluster binding"/>
    <property type="evidence" value="ECO:0007669"/>
    <property type="project" value="UniProtKB-KW"/>
</dbReference>
<dbReference type="InterPro" id="IPR050377">
    <property type="entry name" value="Radical_SAM_PqqE_MftC-like"/>
</dbReference>
<organism evidence="8 9">
    <name type="scientific">Roseovarius gahaiensis</name>
    <dbReference type="NCBI Taxonomy" id="2716691"/>
    <lineage>
        <taxon>Bacteria</taxon>
        <taxon>Pseudomonadati</taxon>
        <taxon>Pseudomonadota</taxon>
        <taxon>Alphaproteobacteria</taxon>
        <taxon>Rhodobacterales</taxon>
        <taxon>Roseobacteraceae</taxon>
        <taxon>Roseovarius</taxon>
    </lineage>
</organism>
<proteinExistence type="predicted"/>
<dbReference type="SUPFAM" id="SSF102114">
    <property type="entry name" value="Radical SAM enzymes"/>
    <property type="match status" value="1"/>
</dbReference>
<evidence type="ECO:0000256" key="5">
    <source>
        <dbReference type="ARBA" id="ARBA00023014"/>
    </source>
</evidence>
<dbReference type="AlphaFoldDB" id="A0A967EK10"/>
<dbReference type="SFLD" id="SFLDS00029">
    <property type="entry name" value="Radical_SAM"/>
    <property type="match status" value="1"/>
</dbReference>
<evidence type="ECO:0000259" key="7">
    <source>
        <dbReference type="Pfam" id="PF04055"/>
    </source>
</evidence>
<gene>
    <name evidence="8" type="ORF">HAT86_03280</name>
</gene>
<feature type="region of interest" description="Disordered" evidence="6">
    <location>
        <begin position="1"/>
        <end position="25"/>
    </location>
</feature>
<protein>
    <submittedName>
        <fullName evidence="8">Radical SAM protein</fullName>
    </submittedName>
</protein>
<keyword evidence="2" id="KW-0949">S-adenosyl-L-methionine</keyword>
<accession>A0A967EK10</accession>
<evidence type="ECO:0000256" key="2">
    <source>
        <dbReference type="ARBA" id="ARBA00022691"/>
    </source>
</evidence>
<dbReference type="InterPro" id="IPR013785">
    <property type="entry name" value="Aldolase_TIM"/>
</dbReference>
<dbReference type="Proteomes" id="UP000639775">
    <property type="component" value="Unassembled WGS sequence"/>
</dbReference>
<dbReference type="Gene3D" id="3.20.20.70">
    <property type="entry name" value="Aldolase class I"/>
    <property type="match status" value="1"/>
</dbReference>
<comment type="cofactor">
    <cofactor evidence="1">
        <name>[4Fe-4S] cluster</name>
        <dbReference type="ChEBI" id="CHEBI:49883"/>
    </cofactor>
</comment>
<reference evidence="8" key="1">
    <citation type="submission" date="2020-03" db="EMBL/GenBank/DDBJ databases">
        <title>Roseovarius gahaiensis sp. nov., isolated from Gahai Saline Lake, China.</title>
        <authorList>
            <person name="Sun X."/>
        </authorList>
    </citation>
    <scope>NUCLEOTIDE SEQUENCE</scope>
    <source>
        <strain evidence="8">GH877</strain>
    </source>
</reference>
<dbReference type="CDD" id="cd01335">
    <property type="entry name" value="Radical_SAM"/>
    <property type="match status" value="1"/>
</dbReference>
<keyword evidence="9" id="KW-1185">Reference proteome</keyword>